<dbReference type="AlphaFoldDB" id="A0A8R7R1L2"/>
<dbReference type="Gramene" id="TuG1812G0700003253.01.T01">
    <property type="protein sequence ID" value="TuG1812G0700003253.01.T01.cds355280"/>
    <property type="gene ID" value="TuG1812G0700003253.01"/>
</dbReference>
<proteinExistence type="predicted"/>
<name>A0A8R7R1L2_TRIUA</name>
<feature type="region of interest" description="Disordered" evidence="1">
    <location>
        <begin position="44"/>
        <end position="63"/>
    </location>
</feature>
<evidence type="ECO:0000313" key="2">
    <source>
        <dbReference type="EnsemblPlants" id="TuG1812G0700003253.01.T01.cds355280"/>
    </source>
</evidence>
<dbReference type="EnsemblPlants" id="TuG1812G0700003253.01.T01">
    <property type="protein sequence ID" value="TuG1812G0700003253.01.T01.cds355280"/>
    <property type="gene ID" value="TuG1812G0700003253.01"/>
</dbReference>
<keyword evidence="3" id="KW-1185">Reference proteome</keyword>
<dbReference type="Proteomes" id="UP000015106">
    <property type="component" value="Chromosome 7"/>
</dbReference>
<reference evidence="2" key="2">
    <citation type="submission" date="2018-03" db="EMBL/GenBank/DDBJ databases">
        <title>The Triticum urartu genome reveals the dynamic nature of wheat genome evolution.</title>
        <authorList>
            <person name="Ling H."/>
            <person name="Ma B."/>
            <person name="Shi X."/>
            <person name="Liu H."/>
            <person name="Dong L."/>
            <person name="Sun H."/>
            <person name="Cao Y."/>
            <person name="Gao Q."/>
            <person name="Zheng S."/>
            <person name="Li Y."/>
            <person name="Yu Y."/>
            <person name="Du H."/>
            <person name="Qi M."/>
            <person name="Li Y."/>
            <person name="Yu H."/>
            <person name="Cui Y."/>
            <person name="Wang N."/>
            <person name="Chen C."/>
            <person name="Wu H."/>
            <person name="Zhao Y."/>
            <person name="Zhang J."/>
            <person name="Li Y."/>
            <person name="Zhou W."/>
            <person name="Zhang B."/>
            <person name="Hu W."/>
            <person name="Eijk M."/>
            <person name="Tang J."/>
            <person name="Witsenboer H."/>
            <person name="Zhao S."/>
            <person name="Li Z."/>
            <person name="Zhang A."/>
            <person name="Wang D."/>
            <person name="Liang C."/>
        </authorList>
    </citation>
    <scope>NUCLEOTIDE SEQUENCE [LARGE SCALE GENOMIC DNA]</scope>
    <source>
        <strain evidence="2">cv. G1812</strain>
    </source>
</reference>
<reference evidence="2" key="3">
    <citation type="submission" date="2022-06" db="UniProtKB">
        <authorList>
            <consortium name="EnsemblPlants"/>
        </authorList>
    </citation>
    <scope>IDENTIFICATION</scope>
</reference>
<accession>A0A8R7R1L2</accession>
<organism evidence="2 3">
    <name type="scientific">Triticum urartu</name>
    <name type="common">Red wild einkorn</name>
    <name type="synonym">Crithodium urartu</name>
    <dbReference type="NCBI Taxonomy" id="4572"/>
    <lineage>
        <taxon>Eukaryota</taxon>
        <taxon>Viridiplantae</taxon>
        <taxon>Streptophyta</taxon>
        <taxon>Embryophyta</taxon>
        <taxon>Tracheophyta</taxon>
        <taxon>Spermatophyta</taxon>
        <taxon>Magnoliopsida</taxon>
        <taxon>Liliopsida</taxon>
        <taxon>Poales</taxon>
        <taxon>Poaceae</taxon>
        <taxon>BOP clade</taxon>
        <taxon>Pooideae</taxon>
        <taxon>Triticodae</taxon>
        <taxon>Triticeae</taxon>
        <taxon>Triticinae</taxon>
        <taxon>Triticum</taxon>
    </lineage>
</organism>
<protein>
    <submittedName>
        <fullName evidence="2">Uncharacterized protein</fullName>
    </submittedName>
</protein>
<feature type="compositionally biased region" description="Basic and acidic residues" evidence="1">
    <location>
        <begin position="44"/>
        <end position="55"/>
    </location>
</feature>
<evidence type="ECO:0000256" key="1">
    <source>
        <dbReference type="SAM" id="MobiDB-lite"/>
    </source>
</evidence>
<evidence type="ECO:0000313" key="3">
    <source>
        <dbReference type="Proteomes" id="UP000015106"/>
    </source>
</evidence>
<reference evidence="3" key="1">
    <citation type="journal article" date="2013" name="Nature">
        <title>Draft genome of the wheat A-genome progenitor Triticum urartu.</title>
        <authorList>
            <person name="Ling H.Q."/>
            <person name="Zhao S."/>
            <person name="Liu D."/>
            <person name="Wang J."/>
            <person name="Sun H."/>
            <person name="Zhang C."/>
            <person name="Fan H."/>
            <person name="Li D."/>
            <person name="Dong L."/>
            <person name="Tao Y."/>
            <person name="Gao C."/>
            <person name="Wu H."/>
            <person name="Li Y."/>
            <person name="Cui Y."/>
            <person name="Guo X."/>
            <person name="Zheng S."/>
            <person name="Wang B."/>
            <person name="Yu K."/>
            <person name="Liang Q."/>
            <person name="Yang W."/>
            <person name="Lou X."/>
            <person name="Chen J."/>
            <person name="Feng M."/>
            <person name="Jian J."/>
            <person name="Zhang X."/>
            <person name="Luo G."/>
            <person name="Jiang Y."/>
            <person name="Liu J."/>
            <person name="Wang Z."/>
            <person name="Sha Y."/>
            <person name="Zhang B."/>
            <person name="Wu H."/>
            <person name="Tang D."/>
            <person name="Shen Q."/>
            <person name="Xue P."/>
            <person name="Zou S."/>
            <person name="Wang X."/>
            <person name="Liu X."/>
            <person name="Wang F."/>
            <person name="Yang Y."/>
            <person name="An X."/>
            <person name="Dong Z."/>
            <person name="Zhang K."/>
            <person name="Zhang X."/>
            <person name="Luo M.C."/>
            <person name="Dvorak J."/>
            <person name="Tong Y."/>
            <person name="Wang J."/>
            <person name="Yang H."/>
            <person name="Li Z."/>
            <person name="Wang D."/>
            <person name="Zhang A."/>
            <person name="Wang J."/>
        </authorList>
    </citation>
    <scope>NUCLEOTIDE SEQUENCE</scope>
    <source>
        <strain evidence="3">cv. G1812</strain>
    </source>
</reference>
<sequence length="99" mass="11234">GRGGAIFHTISTPPPRRFPIAEGQQNRSLYPCGRELAPVALYEEKRSSRRRDPIQRKRRRRLVQARPQLHAGAWSLPRALQARGLFLSCPILTSPIGRI</sequence>